<name>A0A0A8YIW8_ARUDO</name>
<organism evidence="1">
    <name type="scientific">Arundo donax</name>
    <name type="common">Giant reed</name>
    <name type="synonym">Donax arundinaceus</name>
    <dbReference type="NCBI Taxonomy" id="35708"/>
    <lineage>
        <taxon>Eukaryota</taxon>
        <taxon>Viridiplantae</taxon>
        <taxon>Streptophyta</taxon>
        <taxon>Embryophyta</taxon>
        <taxon>Tracheophyta</taxon>
        <taxon>Spermatophyta</taxon>
        <taxon>Magnoliopsida</taxon>
        <taxon>Liliopsida</taxon>
        <taxon>Poales</taxon>
        <taxon>Poaceae</taxon>
        <taxon>PACMAD clade</taxon>
        <taxon>Arundinoideae</taxon>
        <taxon>Arundineae</taxon>
        <taxon>Arundo</taxon>
    </lineage>
</organism>
<reference evidence="1" key="2">
    <citation type="journal article" date="2015" name="Data Brief">
        <title>Shoot transcriptome of the giant reed, Arundo donax.</title>
        <authorList>
            <person name="Barrero R.A."/>
            <person name="Guerrero F.D."/>
            <person name="Moolhuijzen P."/>
            <person name="Goolsby J.A."/>
            <person name="Tidwell J."/>
            <person name="Bellgard S.E."/>
            <person name="Bellgard M.I."/>
        </authorList>
    </citation>
    <scope>NUCLEOTIDE SEQUENCE</scope>
    <source>
        <tissue evidence="1">Shoot tissue taken approximately 20 cm above the soil surface</tissue>
    </source>
</reference>
<sequence length="48" mass="5690">MHVALLGKLKRISSLTRARKLVVYTNRRQHEYIMVVLDLSKFILTTYI</sequence>
<dbReference type="AlphaFoldDB" id="A0A0A8YIW8"/>
<accession>A0A0A8YIW8</accession>
<dbReference type="EMBL" id="GBRH01272397">
    <property type="protein sequence ID" value="JAD25498.1"/>
    <property type="molecule type" value="Transcribed_RNA"/>
</dbReference>
<protein>
    <submittedName>
        <fullName evidence="1">Uncharacterized protein</fullName>
    </submittedName>
</protein>
<proteinExistence type="predicted"/>
<evidence type="ECO:0000313" key="1">
    <source>
        <dbReference type="EMBL" id="JAD25498.1"/>
    </source>
</evidence>
<reference evidence="1" key="1">
    <citation type="submission" date="2014-09" db="EMBL/GenBank/DDBJ databases">
        <authorList>
            <person name="Magalhaes I.L.F."/>
            <person name="Oliveira U."/>
            <person name="Santos F.R."/>
            <person name="Vidigal T.H.D.A."/>
            <person name="Brescovit A.D."/>
            <person name="Santos A.J."/>
        </authorList>
    </citation>
    <scope>NUCLEOTIDE SEQUENCE</scope>
    <source>
        <tissue evidence="1">Shoot tissue taken approximately 20 cm above the soil surface</tissue>
    </source>
</reference>